<evidence type="ECO:0008006" key="3">
    <source>
        <dbReference type="Google" id="ProtNLM"/>
    </source>
</evidence>
<dbReference type="Proteomes" id="UP000198623">
    <property type="component" value="Unassembled WGS sequence"/>
</dbReference>
<reference evidence="2" key="1">
    <citation type="submission" date="2016-10" db="EMBL/GenBank/DDBJ databases">
        <authorList>
            <person name="Varghese N."/>
            <person name="Submissions S."/>
        </authorList>
    </citation>
    <scope>NUCLEOTIDE SEQUENCE [LARGE SCALE GENOMIC DNA]</scope>
    <source>
        <strain evidence="2">CGMCC 1.10971</strain>
    </source>
</reference>
<dbReference type="STRING" id="1045558.SAMN05216175_103388"/>
<dbReference type="EMBL" id="FOOU01000003">
    <property type="protein sequence ID" value="SFG13851.1"/>
    <property type="molecule type" value="Genomic_DNA"/>
</dbReference>
<dbReference type="AlphaFoldDB" id="A0A1I2PK98"/>
<protein>
    <recommendedName>
        <fullName evidence="3">DUF1853 domain-containing protein</fullName>
    </recommendedName>
</protein>
<sequence>MKDSVVVDINKDLQWLADAHPIMNLPDGIEAFIPSDHLKNPHHIPASWRTYPEPPAYRLGRQFEDCIALLLQQSADAQLLQRNLIITGENRTLGELDCLYTNAAGECIHLELAIKFYLYRGDENALASDLVYGSETGLENFVGPGGKDRLDKKWQRLIQHQLPISSTPAAIAAMHNAGLSTPTHRQLLLTGLLFYPYQDWQTYPLANKSLSPQHNRGWWLFQHQINQLLCEAEVAFIVLPRWYWIGGLHHYESPAPLTHEELMYNVLEDSEPKMIAIIKWNTQGQCWEECSRGFIVRNDWPASHSGLGSASNNKRKGMKI</sequence>
<gene>
    <name evidence="1" type="ORF">SAMN05216175_103388</name>
</gene>
<organism evidence="1 2">
    <name type="scientific">Neptunomonas qingdaonensis</name>
    <dbReference type="NCBI Taxonomy" id="1045558"/>
    <lineage>
        <taxon>Bacteria</taxon>
        <taxon>Pseudomonadati</taxon>
        <taxon>Pseudomonadota</taxon>
        <taxon>Gammaproteobacteria</taxon>
        <taxon>Oceanospirillales</taxon>
        <taxon>Oceanospirillaceae</taxon>
        <taxon>Neptunomonas</taxon>
    </lineage>
</organism>
<dbReference type="Pfam" id="PF08907">
    <property type="entry name" value="DUF1853"/>
    <property type="match status" value="1"/>
</dbReference>
<keyword evidence="2" id="KW-1185">Reference proteome</keyword>
<dbReference type="InterPro" id="IPR015003">
    <property type="entry name" value="DUF1853"/>
</dbReference>
<proteinExistence type="predicted"/>
<accession>A0A1I2PK98</accession>
<name>A0A1I2PK98_9GAMM</name>
<evidence type="ECO:0000313" key="1">
    <source>
        <dbReference type="EMBL" id="SFG13851.1"/>
    </source>
</evidence>
<evidence type="ECO:0000313" key="2">
    <source>
        <dbReference type="Proteomes" id="UP000198623"/>
    </source>
</evidence>